<dbReference type="Proteomes" id="UP000006039">
    <property type="component" value="Unassembled WGS sequence"/>
</dbReference>
<dbReference type="GeneID" id="20347386"/>
<feature type="region of interest" description="Disordered" evidence="1">
    <location>
        <begin position="48"/>
        <end position="116"/>
    </location>
</feature>
<keyword evidence="4" id="KW-1185">Reference proteome</keyword>
<sequence length="116" mass="12633">MLPKGPPTARVAMEARRRMHYDRMAAPVPSGEILAEARAYEDQPISMDGRAEHRRASAPPPSQRCSIADATPVRPVQPMVTSDGNPHHPPLLPLRRAPDEVPGTPTQTSVMVADLE</sequence>
<reference evidence="2" key="3">
    <citation type="submission" date="2010-09" db="EMBL/GenBank/DDBJ databases">
        <title>Annotation of Gaeumannomyces graminis var. tritici R3-111a-1.</title>
        <authorList>
            <consortium name="The Broad Institute Genome Sequencing Platform"/>
            <person name="Ma L.-J."/>
            <person name="Dead R."/>
            <person name="Young S.K."/>
            <person name="Zeng Q."/>
            <person name="Gargeya S."/>
            <person name="Fitzgerald M."/>
            <person name="Haas B."/>
            <person name="Abouelleil A."/>
            <person name="Alvarado L."/>
            <person name="Arachchi H.M."/>
            <person name="Berlin A."/>
            <person name="Brown A."/>
            <person name="Chapman S.B."/>
            <person name="Chen Z."/>
            <person name="Dunbar C."/>
            <person name="Freedman E."/>
            <person name="Gearin G."/>
            <person name="Gellesch M."/>
            <person name="Goldberg J."/>
            <person name="Griggs A."/>
            <person name="Gujja S."/>
            <person name="Heiman D."/>
            <person name="Howarth C."/>
            <person name="Larson L."/>
            <person name="Lui A."/>
            <person name="MacDonald P.J.P."/>
            <person name="Mehta T."/>
            <person name="Montmayeur A."/>
            <person name="Murphy C."/>
            <person name="Neiman D."/>
            <person name="Pearson M."/>
            <person name="Priest M."/>
            <person name="Roberts A."/>
            <person name="Saif S."/>
            <person name="Shea T."/>
            <person name="Shenoy N."/>
            <person name="Sisk P."/>
            <person name="Stolte C."/>
            <person name="Sykes S."/>
            <person name="Yandava C."/>
            <person name="Wortman J."/>
            <person name="Nusbaum C."/>
            <person name="Birren B."/>
        </authorList>
    </citation>
    <scope>NUCLEOTIDE SEQUENCE</scope>
    <source>
        <strain evidence="2">R3-111a-1</strain>
    </source>
</reference>
<reference evidence="2" key="2">
    <citation type="submission" date="2010-07" db="EMBL/GenBank/DDBJ databases">
        <authorList>
            <consortium name="The Broad Institute Genome Sequencing Platform"/>
            <consortium name="Broad Institute Genome Sequencing Center for Infectious Disease"/>
            <person name="Ma L.-J."/>
            <person name="Dead R."/>
            <person name="Young S."/>
            <person name="Zeng Q."/>
            <person name="Koehrsen M."/>
            <person name="Alvarado L."/>
            <person name="Berlin A."/>
            <person name="Chapman S.B."/>
            <person name="Chen Z."/>
            <person name="Freedman E."/>
            <person name="Gellesch M."/>
            <person name="Goldberg J."/>
            <person name="Griggs A."/>
            <person name="Gujja S."/>
            <person name="Heilman E.R."/>
            <person name="Heiman D."/>
            <person name="Hepburn T."/>
            <person name="Howarth C."/>
            <person name="Jen D."/>
            <person name="Larson L."/>
            <person name="Mehta T."/>
            <person name="Neiman D."/>
            <person name="Pearson M."/>
            <person name="Roberts A."/>
            <person name="Saif S."/>
            <person name="Shea T."/>
            <person name="Shenoy N."/>
            <person name="Sisk P."/>
            <person name="Stolte C."/>
            <person name="Sykes S."/>
            <person name="Walk T."/>
            <person name="White J."/>
            <person name="Yandava C."/>
            <person name="Haas B."/>
            <person name="Nusbaum C."/>
            <person name="Birren B."/>
        </authorList>
    </citation>
    <scope>NUCLEOTIDE SEQUENCE</scope>
    <source>
        <strain evidence="2">R3-111a-1</strain>
    </source>
</reference>
<reference evidence="4" key="1">
    <citation type="submission" date="2010-07" db="EMBL/GenBank/DDBJ databases">
        <title>The genome sequence of Gaeumannomyces graminis var. tritici strain R3-111a-1.</title>
        <authorList>
            <consortium name="The Broad Institute Genome Sequencing Platform"/>
            <person name="Ma L.-J."/>
            <person name="Dead R."/>
            <person name="Young S."/>
            <person name="Zeng Q."/>
            <person name="Koehrsen M."/>
            <person name="Alvarado L."/>
            <person name="Berlin A."/>
            <person name="Chapman S.B."/>
            <person name="Chen Z."/>
            <person name="Freedman E."/>
            <person name="Gellesch M."/>
            <person name="Goldberg J."/>
            <person name="Griggs A."/>
            <person name="Gujja S."/>
            <person name="Heilman E.R."/>
            <person name="Heiman D."/>
            <person name="Hepburn T."/>
            <person name="Howarth C."/>
            <person name="Jen D."/>
            <person name="Larson L."/>
            <person name="Mehta T."/>
            <person name="Neiman D."/>
            <person name="Pearson M."/>
            <person name="Roberts A."/>
            <person name="Saif S."/>
            <person name="Shea T."/>
            <person name="Shenoy N."/>
            <person name="Sisk P."/>
            <person name="Stolte C."/>
            <person name="Sykes S."/>
            <person name="Walk T."/>
            <person name="White J."/>
            <person name="Yandava C."/>
            <person name="Haas B."/>
            <person name="Nusbaum C."/>
            <person name="Birren B."/>
        </authorList>
    </citation>
    <scope>NUCLEOTIDE SEQUENCE [LARGE SCALE GENOMIC DNA]</scope>
    <source>
        <strain evidence="4">R3-111a-1</strain>
    </source>
</reference>
<evidence type="ECO:0000313" key="3">
    <source>
        <dbReference type="EnsemblFungi" id="EJT77014"/>
    </source>
</evidence>
<protein>
    <submittedName>
        <fullName evidence="2 3">Uncharacterized protein</fullName>
    </submittedName>
</protein>
<name>J3P081_GAET3</name>
<evidence type="ECO:0000256" key="1">
    <source>
        <dbReference type="SAM" id="MobiDB-lite"/>
    </source>
</evidence>
<accession>J3P081</accession>
<dbReference type="VEuPathDB" id="FungiDB:GGTG_06928"/>
<evidence type="ECO:0000313" key="4">
    <source>
        <dbReference type="Proteomes" id="UP000006039"/>
    </source>
</evidence>
<organism evidence="2">
    <name type="scientific">Gaeumannomyces tritici (strain R3-111a-1)</name>
    <name type="common">Wheat and barley take-all root rot fungus</name>
    <name type="synonym">Gaeumannomyces graminis var. tritici</name>
    <dbReference type="NCBI Taxonomy" id="644352"/>
    <lineage>
        <taxon>Eukaryota</taxon>
        <taxon>Fungi</taxon>
        <taxon>Dikarya</taxon>
        <taxon>Ascomycota</taxon>
        <taxon>Pezizomycotina</taxon>
        <taxon>Sordariomycetes</taxon>
        <taxon>Sordariomycetidae</taxon>
        <taxon>Magnaporthales</taxon>
        <taxon>Magnaporthaceae</taxon>
        <taxon>Gaeumannomyces</taxon>
    </lineage>
</organism>
<reference evidence="3" key="5">
    <citation type="submission" date="2018-04" db="UniProtKB">
        <authorList>
            <consortium name="EnsemblFungi"/>
        </authorList>
    </citation>
    <scope>IDENTIFICATION</scope>
    <source>
        <strain evidence="3">R3-111a-1</strain>
    </source>
</reference>
<reference evidence="3" key="4">
    <citation type="journal article" date="2015" name="G3 (Bethesda)">
        <title>Genome sequences of three phytopathogenic species of the Magnaporthaceae family of fungi.</title>
        <authorList>
            <person name="Okagaki L.H."/>
            <person name="Nunes C.C."/>
            <person name="Sailsbery J."/>
            <person name="Clay B."/>
            <person name="Brown D."/>
            <person name="John T."/>
            <person name="Oh Y."/>
            <person name="Young N."/>
            <person name="Fitzgerald M."/>
            <person name="Haas B.J."/>
            <person name="Zeng Q."/>
            <person name="Young S."/>
            <person name="Adiconis X."/>
            <person name="Fan L."/>
            <person name="Levin J.Z."/>
            <person name="Mitchell T.K."/>
            <person name="Okubara P.A."/>
            <person name="Farman M.L."/>
            <person name="Kohn L.M."/>
            <person name="Birren B."/>
            <person name="Ma L.-J."/>
            <person name="Dean R.A."/>
        </authorList>
    </citation>
    <scope>NUCLEOTIDE SEQUENCE</scope>
    <source>
        <strain evidence="3">R3-111a-1</strain>
    </source>
</reference>
<dbReference type="EnsemblFungi" id="EJT77014">
    <property type="protein sequence ID" value="EJT77014"/>
    <property type="gene ID" value="GGTG_06928"/>
</dbReference>
<gene>
    <name evidence="3" type="primary">20347386</name>
    <name evidence="2" type="ORF">GGTG_06928</name>
</gene>
<dbReference type="AlphaFoldDB" id="J3P081"/>
<proteinExistence type="predicted"/>
<evidence type="ECO:0000313" key="2">
    <source>
        <dbReference type="EMBL" id="EJT77014.1"/>
    </source>
</evidence>
<dbReference type="EMBL" id="GL385397">
    <property type="protein sequence ID" value="EJT77014.1"/>
    <property type="molecule type" value="Genomic_DNA"/>
</dbReference>
<dbReference type="RefSeq" id="XP_009223014.1">
    <property type="nucleotide sequence ID" value="XM_009224750.1"/>
</dbReference>
<dbReference type="HOGENOM" id="CLU_2097024_0_0_1"/>